<dbReference type="Pfam" id="PF00642">
    <property type="entry name" value="zf-CCCH"/>
    <property type="match status" value="1"/>
</dbReference>
<accession>A0A7S3AVW2</accession>
<dbReference type="AlphaFoldDB" id="A0A7S3AVW2"/>
<evidence type="ECO:0000256" key="5">
    <source>
        <dbReference type="SAM" id="MobiDB-lite"/>
    </source>
</evidence>
<dbReference type="SUPFAM" id="SSF57756">
    <property type="entry name" value="Retrovirus zinc finger-like domains"/>
    <property type="match status" value="1"/>
</dbReference>
<dbReference type="PANTHER" id="PTHR46565">
    <property type="entry name" value="COLD SHOCK DOMAIN PROTEIN 2"/>
    <property type="match status" value="1"/>
</dbReference>
<dbReference type="Gene3D" id="2.40.50.140">
    <property type="entry name" value="Nucleic acid-binding proteins"/>
    <property type="match status" value="1"/>
</dbReference>
<evidence type="ECO:0000259" key="8">
    <source>
        <dbReference type="PROSITE" id="PS51857"/>
    </source>
</evidence>
<proteinExistence type="predicted"/>
<feature type="domain" description="C3H1-type" evidence="6">
    <location>
        <begin position="128"/>
        <end position="155"/>
    </location>
</feature>
<evidence type="ECO:0000256" key="1">
    <source>
        <dbReference type="ARBA" id="ARBA00022723"/>
    </source>
</evidence>
<keyword evidence="3 4" id="KW-0862">Zinc</keyword>
<protein>
    <submittedName>
        <fullName evidence="9">Uncharacterized protein</fullName>
    </submittedName>
</protein>
<dbReference type="PROSITE" id="PS50158">
    <property type="entry name" value="ZF_CCHC"/>
    <property type="match status" value="1"/>
</dbReference>
<dbReference type="Pfam" id="PF00313">
    <property type="entry name" value="CSD"/>
    <property type="match status" value="1"/>
</dbReference>
<evidence type="ECO:0000256" key="2">
    <source>
        <dbReference type="ARBA" id="ARBA00022771"/>
    </source>
</evidence>
<dbReference type="PROSITE" id="PS50103">
    <property type="entry name" value="ZF_C3H1"/>
    <property type="match status" value="1"/>
</dbReference>
<gene>
    <name evidence="9" type="ORF">HERI1096_LOCUS17740</name>
</gene>
<dbReference type="InterPro" id="IPR001878">
    <property type="entry name" value="Znf_CCHC"/>
</dbReference>
<dbReference type="InterPro" id="IPR002059">
    <property type="entry name" value="CSP_DNA-bd"/>
</dbReference>
<sequence length="163" mass="17002">MAERQTGTVARWTDRGFGFITPDAEPVNGGVEDEQLFVHFSSISDGNALAEGAMVEFDSVFDEAKGKFKAENVTGGITQDRSSGFGKGRGGGGLGGGRAGGGRECYNCGQIGHLSRDCPEPRKEGGGGRPKGVCYDFQKGVCSRGDDCRFSHVLEGGEAGGGW</sequence>
<evidence type="ECO:0000256" key="3">
    <source>
        <dbReference type="ARBA" id="ARBA00022833"/>
    </source>
</evidence>
<evidence type="ECO:0000256" key="4">
    <source>
        <dbReference type="PROSITE-ProRule" id="PRU00723"/>
    </source>
</evidence>
<feature type="region of interest" description="Disordered" evidence="5">
    <location>
        <begin position="79"/>
        <end position="98"/>
    </location>
</feature>
<dbReference type="InterPro" id="IPR036855">
    <property type="entry name" value="Znf_CCCH_sf"/>
</dbReference>
<dbReference type="SMART" id="SM00357">
    <property type="entry name" value="CSP"/>
    <property type="match status" value="1"/>
</dbReference>
<dbReference type="InterPro" id="IPR012340">
    <property type="entry name" value="NA-bd_OB-fold"/>
</dbReference>
<dbReference type="EMBL" id="HBHX01031836">
    <property type="protein sequence ID" value="CAE0117041.1"/>
    <property type="molecule type" value="Transcribed_RNA"/>
</dbReference>
<feature type="zinc finger region" description="C3H1-type" evidence="4">
    <location>
        <begin position="128"/>
        <end position="155"/>
    </location>
</feature>
<organism evidence="9">
    <name type="scientific">Haptolina ericina</name>
    <dbReference type="NCBI Taxonomy" id="156174"/>
    <lineage>
        <taxon>Eukaryota</taxon>
        <taxon>Haptista</taxon>
        <taxon>Haptophyta</taxon>
        <taxon>Prymnesiophyceae</taxon>
        <taxon>Prymnesiales</taxon>
        <taxon>Prymnesiaceae</taxon>
        <taxon>Haptolina</taxon>
    </lineage>
</organism>
<keyword evidence="1 4" id="KW-0479">Metal-binding</keyword>
<dbReference type="GO" id="GO:0008270">
    <property type="term" value="F:zinc ion binding"/>
    <property type="evidence" value="ECO:0007669"/>
    <property type="project" value="UniProtKB-KW"/>
</dbReference>
<dbReference type="SMART" id="SM00356">
    <property type="entry name" value="ZnF_C3H1"/>
    <property type="match status" value="1"/>
</dbReference>
<dbReference type="GO" id="GO:0003676">
    <property type="term" value="F:nucleic acid binding"/>
    <property type="evidence" value="ECO:0007669"/>
    <property type="project" value="InterPro"/>
</dbReference>
<dbReference type="InterPro" id="IPR000571">
    <property type="entry name" value="Znf_CCCH"/>
</dbReference>
<evidence type="ECO:0000313" key="9">
    <source>
        <dbReference type="EMBL" id="CAE0117041.1"/>
    </source>
</evidence>
<dbReference type="Gene3D" id="4.10.60.10">
    <property type="entry name" value="Zinc finger, CCHC-type"/>
    <property type="match status" value="1"/>
</dbReference>
<reference evidence="9" key="1">
    <citation type="submission" date="2021-01" db="EMBL/GenBank/DDBJ databases">
        <authorList>
            <person name="Corre E."/>
            <person name="Pelletier E."/>
            <person name="Niang G."/>
            <person name="Scheremetjew M."/>
            <person name="Finn R."/>
            <person name="Kale V."/>
            <person name="Holt S."/>
            <person name="Cochrane G."/>
            <person name="Meng A."/>
            <person name="Brown T."/>
            <person name="Cohen L."/>
        </authorList>
    </citation>
    <scope>NUCLEOTIDE SEQUENCE</scope>
    <source>
        <strain evidence="9">CCMP281</strain>
    </source>
</reference>
<dbReference type="PANTHER" id="PTHR46565:SF5">
    <property type="entry name" value="COLD SHOCK PROTEIN 2-LIKE"/>
    <property type="match status" value="1"/>
</dbReference>
<feature type="domain" description="CCHC-type" evidence="7">
    <location>
        <begin position="105"/>
        <end position="120"/>
    </location>
</feature>
<dbReference type="SUPFAM" id="SSF50249">
    <property type="entry name" value="Nucleic acid-binding proteins"/>
    <property type="match status" value="1"/>
</dbReference>
<dbReference type="InterPro" id="IPR036875">
    <property type="entry name" value="Znf_CCHC_sf"/>
</dbReference>
<dbReference type="PROSITE" id="PS51857">
    <property type="entry name" value="CSD_2"/>
    <property type="match status" value="1"/>
</dbReference>
<dbReference type="Gene3D" id="4.10.1000.10">
    <property type="entry name" value="Zinc finger, CCCH-type"/>
    <property type="match status" value="1"/>
</dbReference>
<dbReference type="InterPro" id="IPR011129">
    <property type="entry name" value="CSD"/>
</dbReference>
<keyword evidence="2 4" id="KW-0863">Zinc-finger</keyword>
<evidence type="ECO:0000259" key="7">
    <source>
        <dbReference type="PROSITE" id="PS50158"/>
    </source>
</evidence>
<dbReference type="Pfam" id="PF00098">
    <property type="entry name" value="zf-CCHC"/>
    <property type="match status" value="1"/>
</dbReference>
<dbReference type="SMART" id="SM00343">
    <property type="entry name" value="ZnF_C2HC"/>
    <property type="match status" value="1"/>
</dbReference>
<evidence type="ECO:0000259" key="6">
    <source>
        <dbReference type="PROSITE" id="PS50103"/>
    </source>
</evidence>
<dbReference type="SUPFAM" id="SSF90229">
    <property type="entry name" value="CCCH zinc finger"/>
    <property type="match status" value="1"/>
</dbReference>
<name>A0A7S3AVW2_9EUKA</name>
<feature type="compositionally biased region" description="Gly residues" evidence="5">
    <location>
        <begin position="85"/>
        <end position="98"/>
    </location>
</feature>
<feature type="domain" description="CSD" evidence="8">
    <location>
        <begin position="4"/>
        <end position="75"/>
    </location>
</feature>